<feature type="region of interest" description="Disordered" evidence="1">
    <location>
        <begin position="446"/>
        <end position="476"/>
    </location>
</feature>
<comment type="caution">
    <text evidence="3">The sequence shown here is derived from an EMBL/GenBank/DDBJ whole genome shotgun (WGS) entry which is preliminary data.</text>
</comment>
<feature type="compositionally biased region" description="Basic and acidic residues" evidence="1">
    <location>
        <begin position="337"/>
        <end position="347"/>
    </location>
</feature>
<dbReference type="InterPro" id="IPR000048">
    <property type="entry name" value="IQ_motif_EF-hand-BS"/>
</dbReference>
<keyword evidence="4" id="KW-1185">Reference proteome</keyword>
<reference evidence="3" key="1">
    <citation type="journal article" date="2023" name="bioRxiv">
        <title>Scaffold-level genome assemblies of two parasitoid biocontrol wasps reveal the parthenogenesis mechanism and an associated novel virus.</title>
        <authorList>
            <person name="Inwood S."/>
            <person name="Skelly J."/>
            <person name="Guhlin J."/>
            <person name="Harrop T."/>
            <person name="Goldson S."/>
            <person name="Dearden P."/>
        </authorList>
    </citation>
    <scope>NUCLEOTIDE SEQUENCE</scope>
    <source>
        <strain evidence="3">Irish</strain>
        <tissue evidence="3">Whole body</tissue>
    </source>
</reference>
<organism evidence="3 4">
    <name type="scientific">Microctonus aethiopoides</name>
    <dbReference type="NCBI Taxonomy" id="144406"/>
    <lineage>
        <taxon>Eukaryota</taxon>
        <taxon>Metazoa</taxon>
        <taxon>Ecdysozoa</taxon>
        <taxon>Arthropoda</taxon>
        <taxon>Hexapoda</taxon>
        <taxon>Insecta</taxon>
        <taxon>Pterygota</taxon>
        <taxon>Neoptera</taxon>
        <taxon>Endopterygota</taxon>
        <taxon>Hymenoptera</taxon>
        <taxon>Apocrita</taxon>
        <taxon>Ichneumonoidea</taxon>
        <taxon>Braconidae</taxon>
        <taxon>Euphorinae</taxon>
        <taxon>Microctonus</taxon>
    </lineage>
</organism>
<dbReference type="SMART" id="SM00382">
    <property type="entry name" value="AAA"/>
    <property type="match status" value="1"/>
</dbReference>
<proteinExistence type="predicted"/>
<dbReference type="Gene3D" id="3.40.50.300">
    <property type="entry name" value="P-loop containing nucleotide triphosphate hydrolases"/>
    <property type="match status" value="1"/>
</dbReference>
<dbReference type="CDD" id="cd23767">
    <property type="entry name" value="IQCD"/>
    <property type="match status" value="1"/>
</dbReference>
<dbReference type="Pfam" id="PF00004">
    <property type="entry name" value="AAA"/>
    <property type="match status" value="1"/>
</dbReference>
<dbReference type="EMBL" id="JAQQBS010000002">
    <property type="protein sequence ID" value="KAK0171577.1"/>
    <property type="molecule type" value="Genomic_DNA"/>
</dbReference>
<feature type="domain" description="AAA+ ATPase" evidence="2">
    <location>
        <begin position="554"/>
        <end position="692"/>
    </location>
</feature>
<name>A0AA39FL24_9HYME</name>
<evidence type="ECO:0000313" key="3">
    <source>
        <dbReference type="EMBL" id="KAK0171577.1"/>
    </source>
</evidence>
<accession>A0AA39FL24</accession>
<dbReference type="GO" id="GO:0016887">
    <property type="term" value="F:ATP hydrolysis activity"/>
    <property type="evidence" value="ECO:0007669"/>
    <property type="project" value="InterPro"/>
</dbReference>
<dbReference type="Gene3D" id="1.20.5.190">
    <property type="match status" value="1"/>
</dbReference>
<gene>
    <name evidence="3" type="ORF">PV328_005017</name>
</gene>
<dbReference type="InterPro" id="IPR003959">
    <property type="entry name" value="ATPase_AAA_core"/>
</dbReference>
<dbReference type="Proteomes" id="UP001168990">
    <property type="component" value="Unassembled WGS sequence"/>
</dbReference>
<dbReference type="SUPFAM" id="SSF52540">
    <property type="entry name" value="P-loop containing nucleoside triphosphate hydrolases"/>
    <property type="match status" value="1"/>
</dbReference>
<dbReference type="PANTHER" id="PTHR14690">
    <property type="entry name" value="IQ MOTIF CONTAINING WITH AAA DOMAIN 1"/>
    <property type="match status" value="1"/>
</dbReference>
<evidence type="ECO:0000259" key="2">
    <source>
        <dbReference type="SMART" id="SM00382"/>
    </source>
</evidence>
<dbReference type="PANTHER" id="PTHR14690:SF0">
    <property type="entry name" value="IQ MOTIF CONTAINING WITH AAA DOMAIN 1"/>
    <property type="match status" value="1"/>
</dbReference>
<dbReference type="SMART" id="SM00015">
    <property type="entry name" value="IQ"/>
    <property type="match status" value="1"/>
</dbReference>
<dbReference type="InterPro" id="IPR027417">
    <property type="entry name" value="P-loop_NTPase"/>
</dbReference>
<feature type="compositionally biased region" description="Basic residues" evidence="1">
    <location>
        <begin position="448"/>
        <end position="472"/>
    </location>
</feature>
<evidence type="ECO:0000313" key="4">
    <source>
        <dbReference type="Proteomes" id="UP001168990"/>
    </source>
</evidence>
<feature type="region of interest" description="Disordered" evidence="1">
    <location>
        <begin position="313"/>
        <end position="372"/>
    </location>
</feature>
<dbReference type="GO" id="GO:0005524">
    <property type="term" value="F:ATP binding"/>
    <property type="evidence" value="ECO:0007669"/>
    <property type="project" value="InterPro"/>
</dbReference>
<protein>
    <recommendedName>
        <fullName evidence="2">AAA+ ATPase domain-containing protein</fullName>
    </recommendedName>
</protein>
<evidence type="ECO:0000256" key="1">
    <source>
        <dbReference type="SAM" id="MobiDB-lite"/>
    </source>
</evidence>
<sequence length="781" mass="91571">MSNATYNELWHDTECALEEVIQTDSILQNVKPQRDRRKVHKNLNYYRYIVICNKLEECYDQMIQPQKRRLIRKILDYTLARVLELKHELVEIDLSEYNYYDDVLVKYKILPQEVELNIPRYFRRERESEIHQRREFISSILKNIGALNEVILPKKITELDAIKLIQMHERARQGRVRFQFMKEIREMKEKSTIKPESMQVEIVKEIAASLKIQKVWRGYITRQKMKKKRFEEMLLIGMIQPSQIITENYRIADKVKQARYLKQLEFQQLHEKMVMETQEFLKVEKTTIMEENMRCEIRCWINEYFQQTGKIPELPSADSGGSRLIISRQGTESSLSKSKESSSSKESKRSKKSKSKKESDTEKSEDDSDPGIKIILSNALPELIQAHTEYQDIWRGKDESVNPWQLPYSDMILAQKTRELEDEVRLKVDQTLRDDIEALQLALDRDKGHKGKRAKKIPKRVRRSGKKNKRKKEKDLTPDRTIDSLIEELTTEGIIKLLPEIYLSNFKGEKSFVNYELWQDKKDPFPTIGDVRQLVAEYCILPLGNDELRQLTPLVRSVLIAGPRGSGKKMLVHAICTELGATFFDISPSTIAGKYPGKSGLIMLLHLIGKVSRLLQPSVIFMDDAEKPFVKKVPKTDKSDPKRLKKDLPKLIKSLTNEDRVIIIGTSHSPWDCDQKLLYQTYDKVIYIPRPDYGTMSMLWKDLLYKVMTTKRMVQLRVQPLTHVELINALSTHNPVYREEEEAFMAWYLKTPMCRKKQRAVEMELQKLAEANEKQKKKGKN</sequence>
<dbReference type="InterPro" id="IPR003593">
    <property type="entry name" value="AAA+_ATPase"/>
</dbReference>
<reference evidence="3" key="2">
    <citation type="submission" date="2023-03" db="EMBL/GenBank/DDBJ databases">
        <authorList>
            <person name="Inwood S.N."/>
            <person name="Skelly J.G."/>
            <person name="Guhlin J."/>
            <person name="Harrop T.W.R."/>
            <person name="Goldson S.G."/>
            <person name="Dearden P.K."/>
        </authorList>
    </citation>
    <scope>NUCLEOTIDE SEQUENCE</scope>
    <source>
        <strain evidence="3">Irish</strain>
        <tissue evidence="3">Whole body</tissue>
    </source>
</reference>
<dbReference type="AlphaFoldDB" id="A0AA39FL24"/>
<dbReference type="InterPro" id="IPR052267">
    <property type="entry name" value="N-DRC_Component"/>
</dbReference>
<dbReference type="PROSITE" id="PS50096">
    <property type="entry name" value="IQ"/>
    <property type="match status" value="1"/>
</dbReference>